<feature type="coiled-coil region" evidence="1">
    <location>
        <begin position="82"/>
        <end position="109"/>
    </location>
</feature>
<organism evidence="3">
    <name type="scientific">Spongospora subterranea</name>
    <dbReference type="NCBI Taxonomy" id="70186"/>
    <lineage>
        <taxon>Eukaryota</taxon>
        <taxon>Sar</taxon>
        <taxon>Rhizaria</taxon>
        <taxon>Endomyxa</taxon>
        <taxon>Phytomyxea</taxon>
        <taxon>Plasmodiophorida</taxon>
        <taxon>Plasmodiophoridae</taxon>
        <taxon>Spongospora</taxon>
    </lineage>
</organism>
<evidence type="ECO:0000256" key="1">
    <source>
        <dbReference type="SAM" id="Coils"/>
    </source>
</evidence>
<reference evidence="3" key="1">
    <citation type="submission" date="2015-04" db="EMBL/GenBank/DDBJ databases">
        <title>The genome sequence of the plant pathogenic Rhizarian Plasmodiophora brassicae reveals insights in its biotrophic life cycle and the origin of chitin synthesis.</title>
        <authorList>
            <person name="Schwelm A."/>
            <person name="Fogelqvist J."/>
            <person name="Knaust A."/>
            <person name="Julke S."/>
            <person name="Lilja T."/>
            <person name="Dhandapani V."/>
            <person name="Bonilla-Rosso G."/>
            <person name="Karlsson M."/>
            <person name="Shevchenko A."/>
            <person name="Choi S.R."/>
            <person name="Kim H.G."/>
            <person name="Park J.Y."/>
            <person name="Lim Y.P."/>
            <person name="Ludwig-Muller J."/>
            <person name="Dixelius C."/>
        </authorList>
    </citation>
    <scope>NUCLEOTIDE SEQUENCE</scope>
    <source>
        <tissue evidence="3">Potato root galls</tissue>
    </source>
</reference>
<sequence length="115" mass="13238">MSGKKRGLSHEEKRKRMCEFFYEKKEVMTLKELEKHSIVSQTVKDILQSLVDDGLVDSDKIGAGNFFWALPSKALSLKQNKIQSLKHDIDQFGEETEKLNAEARQLLSDRMDSVH</sequence>
<keyword evidence="1" id="KW-0175">Coiled coil</keyword>
<feature type="domain" description="Mnd1 HTH" evidence="2">
    <location>
        <begin position="17"/>
        <end position="71"/>
    </location>
</feature>
<dbReference type="InterPro" id="IPR040453">
    <property type="entry name" value="Mnd1_HTH"/>
</dbReference>
<proteinExistence type="predicted"/>
<dbReference type="Pfam" id="PF03962">
    <property type="entry name" value="Mnd1"/>
    <property type="match status" value="1"/>
</dbReference>
<accession>A0A0H5QH03</accession>
<evidence type="ECO:0000259" key="2">
    <source>
        <dbReference type="Pfam" id="PF03962"/>
    </source>
</evidence>
<name>A0A0H5QH03_9EUKA</name>
<protein>
    <recommendedName>
        <fullName evidence="2">Mnd1 HTH domain-containing protein</fullName>
    </recommendedName>
</protein>
<evidence type="ECO:0000313" key="3">
    <source>
        <dbReference type="EMBL" id="CRZ00902.1"/>
    </source>
</evidence>
<dbReference type="AlphaFoldDB" id="A0A0H5QH03"/>
<dbReference type="EMBL" id="HACM01000460">
    <property type="protein sequence ID" value="CRZ00902.1"/>
    <property type="molecule type" value="Transcribed_RNA"/>
</dbReference>